<evidence type="ECO:0000313" key="2">
    <source>
        <dbReference type="Proteomes" id="UP001434883"/>
    </source>
</evidence>
<protein>
    <submittedName>
        <fullName evidence="1">Uncharacterized protein</fullName>
    </submittedName>
</protein>
<organism evidence="1 2">
    <name type="scientific">Xenoophorus captivus</name>
    <dbReference type="NCBI Taxonomy" id="1517983"/>
    <lineage>
        <taxon>Eukaryota</taxon>
        <taxon>Metazoa</taxon>
        <taxon>Chordata</taxon>
        <taxon>Craniata</taxon>
        <taxon>Vertebrata</taxon>
        <taxon>Euteleostomi</taxon>
        <taxon>Actinopterygii</taxon>
        <taxon>Neopterygii</taxon>
        <taxon>Teleostei</taxon>
        <taxon>Neoteleostei</taxon>
        <taxon>Acanthomorphata</taxon>
        <taxon>Ovalentaria</taxon>
        <taxon>Atherinomorphae</taxon>
        <taxon>Cyprinodontiformes</taxon>
        <taxon>Goodeidae</taxon>
        <taxon>Xenoophorus</taxon>
    </lineage>
</organism>
<comment type="caution">
    <text evidence="1">The sequence shown here is derived from an EMBL/GenBank/DDBJ whole genome shotgun (WGS) entry which is preliminary data.</text>
</comment>
<evidence type="ECO:0000313" key="1">
    <source>
        <dbReference type="EMBL" id="MEQ2215176.1"/>
    </source>
</evidence>
<sequence>MWRLDPFYSNSSFGDWGFKERNTVTEKLPLDLTFMCMCVCVFKWLESAVEKWELSVSLMRPTFSVHTLTQTHTESLGQWKCHIIVFPFQDKRHAHWIRSDH</sequence>
<dbReference type="Proteomes" id="UP001434883">
    <property type="component" value="Unassembled WGS sequence"/>
</dbReference>
<accession>A0ABV0S481</accession>
<proteinExistence type="predicted"/>
<reference evidence="1 2" key="1">
    <citation type="submission" date="2021-06" db="EMBL/GenBank/DDBJ databases">
        <authorList>
            <person name="Palmer J.M."/>
        </authorList>
    </citation>
    <scope>NUCLEOTIDE SEQUENCE [LARGE SCALE GENOMIC DNA]</scope>
    <source>
        <strain evidence="1 2">XC_2019</strain>
        <tissue evidence="1">Muscle</tissue>
    </source>
</reference>
<dbReference type="EMBL" id="JAHRIN010068018">
    <property type="protein sequence ID" value="MEQ2215176.1"/>
    <property type="molecule type" value="Genomic_DNA"/>
</dbReference>
<name>A0ABV0S481_9TELE</name>
<gene>
    <name evidence="1" type="ORF">XENOCAPTIV_028763</name>
</gene>
<keyword evidence="2" id="KW-1185">Reference proteome</keyword>